<dbReference type="PANTHER" id="PTHR38440">
    <property type="entry name" value="UPF0398 PROTEIN YPSA"/>
    <property type="match status" value="1"/>
</dbReference>
<organism evidence="1 2">
    <name type="scientific">Faecalibacterium prausnitzii</name>
    <dbReference type="NCBI Taxonomy" id="853"/>
    <lineage>
        <taxon>Bacteria</taxon>
        <taxon>Bacillati</taxon>
        <taxon>Bacillota</taxon>
        <taxon>Clostridia</taxon>
        <taxon>Eubacteriales</taxon>
        <taxon>Oscillospiraceae</taxon>
        <taxon>Faecalibacterium</taxon>
    </lineage>
</organism>
<dbReference type="Proteomes" id="UP000251144">
    <property type="component" value="Unassembled WGS sequence"/>
</dbReference>
<sequence>MKFLKKTYACAITGHRPTRFKFKYNEGYSLCKKIKKAMLKTFCHLHDEEGIFRFYVGGTLGVDMWAAEQLLYLKEQPGYQDIELIVALPFEGHDSKWDAMSKQRLQIIIHNATKCIVIGQSGTASDYKKRNYYMVDHADFLLAVYDNNRKLRSGTGQTVNYALKQNLRIIFLHPDTAEIS</sequence>
<reference evidence="1 2" key="1">
    <citation type="submission" date="2018-02" db="EMBL/GenBank/DDBJ databases">
        <title>Complete genome sequencing of Faecalibacterium prausnitzii strains isolated from the human gut.</title>
        <authorList>
            <person name="Fitzgerald B.C."/>
            <person name="Shkoporov A.N."/>
            <person name="Ross P.R."/>
            <person name="Hill C."/>
        </authorList>
    </citation>
    <scope>NUCLEOTIDE SEQUENCE [LARGE SCALE GENOMIC DNA]</scope>
    <source>
        <strain evidence="1 2">APC942/32-1</strain>
    </source>
</reference>
<proteinExistence type="predicted"/>
<dbReference type="InterPro" id="IPR010697">
    <property type="entry name" value="YspA"/>
</dbReference>
<dbReference type="Gene3D" id="3.40.50.450">
    <property type="match status" value="1"/>
</dbReference>
<accession>A0A329TXC0</accession>
<comment type="caution">
    <text evidence="1">The sequence shown here is derived from an EMBL/GenBank/DDBJ whole genome shotgun (WGS) entry which is preliminary data.</text>
</comment>
<dbReference type="PANTHER" id="PTHR38440:SF1">
    <property type="entry name" value="UPF0398 PROTEIN SPR0331"/>
    <property type="match status" value="1"/>
</dbReference>
<evidence type="ECO:0000313" key="2">
    <source>
        <dbReference type="Proteomes" id="UP000251144"/>
    </source>
</evidence>
<dbReference type="EMBL" id="PRLB01000012">
    <property type="protein sequence ID" value="RAW53336.1"/>
    <property type="molecule type" value="Genomic_DNA"/>
</dbReference>
<evidence type="ECO:0000313" key="1">
    <source>
        <dbReference type="EMBL" id="RAW53336.1"/>
    </source>
</evidence>
<dbReference type="SUPFAM" id="SSF102405">
    <property type="entry name" value="MCP/YpsA-like"/>
    <property type="match status" value="1"/>
</dbReference>
<dbReference type="OrthoDB" id="1795759at2"/>
<protein>
    <submittedName>
        <fullName evidence="1">DUF1273 domain-containing protein</fullName>
    </submittedName>
</protein>
<name>A0A329TXC0_9FIRM</name>
<gene>
    <name evidence="1" type="ORF">C4N26_11385</name>
</gene>
<dbReference type="RefSeq" id="WP_117484249.1">
    <property type="nucleotide sequence ID" value="NZ_PRLB01000012.1"/>
</dbReference>
<dbReference type="AlphaFoldDB" id="A0A329TXC0"/>
<dbReference type="Pfam" id="PF06908">
    <property type="entry name" value="YpsA"/>
    <property type="match status" value="1"/>
</dbReference>